<dbReference type="EMBL" id="MSCM01000002">
    <property type="protein sequence ID" value="PQJ77332.1"/>
    <property type="molecule type" value="Genomic_DNA"/>
</dbReference>
<dbReference type="OrthoDB" id="1202553at2"/>
<accession>A0A2S7WJ59</accession>
<reference evidence="2 3" key="1">
    <citation type="submission" date="2016-12" db="EMBL/GenBank/DDBJ databases">
        <title>Trade-off between light-utilization and light-protection in marine flavobacteria.</title>
        <authorList>
            <person name="Kumagai Y."/>
            <person name="Yoshizawa S."/>
            <person name="Kogure K."/>
            <person name="Iwasaki W."/>
        </authorList>
    </citation>
    <scope>NUCLEOTIDE SEQUENCE [LARGE SCALE GENOMIC DNA]</scope>
    <source>
        <strain evidence="2 3">ATCC 43844</strain>
    </source>
</reference>
<dbReference type="RefSeq" id="WP_105022652.1">
    <property type="nucleotide sequence ID" value="NZ_MSCM01000002.1"/>
</dbReference>
<feature type="transmembrane region" description="Helical" evidence="1">
    <location>
        <begin position="66"/>
        <end position="85"/>
    </location>
</feature>
<proteinExistence type="predicted"/>
<dbReference type="AlphaFoldDB" id="A0A2S7WJ59"/>
<keyword evidence="1" id="KW-0472">Membrane</keyword>
<evidence type="ECO:0000313" key="3">
    <source>
        <dbReference type="Proteomes" id="UP000239068"/>
    </source>
</evidence>
<protein>
    <submittedName>
        <fullName evidence="2">Uncharacterized protein</fullName>
    </submittedName>
</protein>
<keyword evidence="1" id="KW-0812">Transmembrane</keyword>
<feature type="transmembrane region" description="Helical" evidence="1">
    <location>
        <begin position="34"/>
        <end position="54"/>
    </location>
</feature>
<dbReference type="Proteomes" id="UP000239068">
    <property type="component" value="Unassembled WGS sequence"/>
</dbReference>
<keyword evidence="1" id="KW-1133">Transmembrane helix</keyword>
<name>A0A2S7WJ59_9FLAO</name>
<evidence type="ECO:0000256" key="1">
    <source>
        <dbReference type="SAM" id="Phobius"/>
    </source>
</evidence>
<keyword evidence="3" id="KW-1185">Reference proteome</keyword>
<comment type="caution">
    <text evidence="2">The sequence shown here is derived from an EMBL/GenBank/DDBJ whole genome shotgun (WGS) entry which is preliminary data.</text>
</comment>
<evidence type="ECO:0000313" key="2">
    <source>
        <dbReference type="EMBL" id="PQJ77332.1"/>
    </source>
</evidence>
<gene>
    <name evidence="2" type="ORF">BTO16_15985</name>
</gene>
<sequence>MKFKKIHLVLFVFALLPFLNIIYLGDYCFGVANLLIITGLTIVFVIAFLVITFYDLYNLSIKKLRFNFVPLLIVFIFSVSLFIGIKYQGKFLFKNQQISFKNEVGAEVTSRVILFTDKTFEVKQALKNEVCTKKGTYYIKNDSLFLNKKDKSFKDLIFDSIYYFDKTQNLLIPNNRKLIRYEVEK</sequence>
<organism evidence="2 3">
    <name type="scientific">Polaribacter glomeratus</name>
    <dbReference type="NCBI Taxonomy" id="102"/>
    <lineage>
        <taxon>Bacteria</taxon>
        <taxon>Pseudomonadati</taxon>
        <taxon>Bacteroidota</taxon>
        <taxon>Flavobacteriia</taxon>
        <taxon>Flavobacteriales</taxon>
        <taxon>Flavobacteriaceae</taxon>
    </lineage>
</organism>